<evidence type="ECO:0000313" key="1">
    <source>
        <dbReference type="EMBL" id="OKS85736.1"/>
    </source>
</evidence>
<keyword evidence="2" id="KW-1185">Reference proteome</keyword>
<dbReference type="EMBL" id="MPPL01000001">
    <property type="protein sequence ID" value="OKS85736.1"/>
    <property type="molecule type" value="Genomic_DNA"/>
</dbReference>
<comment type="caution">
    <text evidence="1">The sequence shown here is derived from an EMBL/GenBank/DDBJ whole genome shotgun (WGS) entry which is preliminary data.</text>
</comment>
<accession>A0A1Q5ZVG4</accession>
<dbReference type="Proteomes" id="UP000186720">
    <property type="component" value="Unassembled WGS sequence"/>
</dbReference>
<reference evidence="1 2" key="1">
    <citation type="submission" date="2016-11" db="EMBL/GenBank/DDBJ databases">
        <title>Whole Genome Sequencing of Mucilaginibacter polytrichastri RG4-7(T) isolated from the moss sample.</title>
        <authorList>
            <person name="Li Y."/>
        </authorList>
    </citation>
    <scope>NUCLEOTIDE SEQUENCE [LARGE SCALE GENOMIC DNA]</scope>
    <source>
        <strain evidence="1 2">RG4-7</strain>
    </source>
</reference>
<dbReference type="AlphaFoldDB" id="A0A1Q5ZVG4"/>
<sequence length="123" mass="14391">MKTLKQLTNVEKAGILHSWFPDEVSAFLETMKGICNMITENEEEYRQKSQDGLFGFDFWKQLAGQAKKAITQYGSKMPKNRRLFTDQLFDGYQALFSVHCLTEHAKTRQLENRKFFLAVELLF</sequence>
<name>A0A1Q5ZVG4_9SPHI</name>
<evidence type="ECO:0000313" key="2">
    <source>
        <dbReference type="Proteomes" id="UP000186720"/>
    </source>
</evidence>
<organism evidence="1 2">
    <name type="scientific">Mucilaginibacter polytrichastri</name>
    <dbReference type="NCBI Taxonomy" id="1302689"/>
    <lineage>
        <taxon>Bacteria</taxon>
        <taxon>Pseudomonadati</taxon>
        <taxon>Bacteroidota</taxon>
        <taxon>Sphingobacteriia</taxon>
        <taxon>Sphingobacteriales</taxon>
        <taxon>Sphingobacteriaceae</taxon>
        <taxon>Mucilaginibacter</taxon>
    </lineage>
</organism>
<dbReference type="RefSeq" id="WP_074488531.1">
    <property type="nucleotide sequence ID" value="NZ_FPAM01000002.1"/>
</dbReference>
<dbReference type="OrthoDB" id="969612at2"/>
<gene>
    <name evidence="1" type="ORF">RG47T_1182</name>
</gene>
<dbReference type="STRING" id="1302689.RG47T_1182"/>
<proteinExistence type="predicted"/>
<protein>
    <submittedName>
        <fullName evidence="1">Uncharacterized protein</fullName>
    </submittedName>
</protein>